<name>T0QYC2_SAPDV</name>
<organism evidence="1 2">
    <name type="scientific">Saprolegnia diclina (strain VS20)</name>
    <dbReference type="NCBI Taxonomy" id="1156394"/>
    <lineage>
        <taxon>Eukaryota</taxon>
        <taxon>Sar</taxon>
        <taxon>Stramenopiles</taxon>
        <taxon>Oomycota</taxon>
        <taxon>Saprolegniomycetes</taxon>
        <taxon>Saprolegniales</taxon>
        <taxon>Saprolegniaceae</taxon>
        <taxon>Saprolegnia</taxon>
    </lineage>
</organism>
<dbReference type="AlphaFoldDB" id="T0QYC2"/>
<dbReference type="Gene3D" id="3.80.10.10">
    <property type="entry name" value="Ribonuclease Inhibitor"/>
    <property type="match status" value="1"/>
</dbReference>
<dbReference type="InParanoid" id="T0QYC2"/>
<dbReference type="GeneID" id="19944725"/>
<reference evidence="1 2" key="1">
    <citation type="submission" date="2012-04" db="EMBL/GenBank/DDBJ databases">
        <title>The Genome Sequence of Saprolegnia declina VS20.</title>
        <authorList>
            <consortium name="The Broad Institute Genome Sequencing Platform"/>
            <person name="Russ C."/>
            <person name="Nusbaum C."/>
            <person name="Tyler B."/>
            <person name="van West P."/>
            <person name="Dieguez-Uribeondo J."/>
            <person name="de Bruijn I."/>
            <person name="Tripathy S."/>
            <person name="Jiang R."/>
            <person name="Young S.K."/>
            <person name="Zeng Q."/>
            <person name="Gargeya S."/>
            <person name="Fitzgerald M."/>
            <person name="Haas B."/>
            <person name="Abouelleil A."/>
            <person name="Alvarado L."/>
            <person name="Arachchi H.M."/>
            <person name="Berlin A."/>
            <person name="Chapman S.B."/>
            <person name="Goldberg J."/>
            <person name="Griggs A."/>
            <person name="Gujja S."/>
            <person name="Hansen M."/>
            <person name="Howarth C."/>
            <person name="Imamovic A."/>
            <person name="Larimer J."/>
            <person name="McCowen C."/>
            <person name="Montmayeur A."/>
            <person name="Murphy C."/>
            <person name="Neiman D."/>
            <person name="Pearson M."/>
            <person name="Priest M."/>
            <person name="Roberts A."/>
            <person name="Saif S."/>
            <person name="Shea T."/>
            <person name="Sisk P."/>
            <person name="Sykes S."/>
            <person name="Wortman J."/>
            <person name="Nusbaum C."/>
            <person name="Birren B."/>
        </authorList>
    </citation>
    <scope>NUCLEOTIDE SEQUENCE [LARGE SCALE GENOMIC DNA]</scope>
    <source>
        <strain evidence="1 2">VS20</strain>
    </source>
</reference>
<dbReference type="OrthoDB" id="10340839at2759"/>
<dbReference type="RefSeq" id="XP_008607869.1">
    <property type="nucleotide sequence ID" value="XM_008609647.1"/>
</dbReference>
<proteinExistence type="predicted"/>
<evidence type="ECO:0000313" key="1">
    <source>
        <dbReference type="EMBL" id="EQC39045.1"/>
    </source>
</evidence>
<dbReference type="OMA" id="YVPLMAN"/>
<dbReference type="EMBL" id="JH767140">
    <property type="protein sequence ID" value="EQC39045.1"/>
    <property type="molecule type" value="Genomic_DNA"/>
</dbReference>
<protein>
    <recommendedName>
        <fullName evidence="3">F-box domain-containing protein</fullName>
    </recommendedName>
</protein>
<dbReference type="SUPFAM" id="SSF52047">
    <property type="entry name" value="RNI-like"/>
    <property type="match status" value="1"/>
</dbReference>
<gene>
    <name evidence="1" type="ORF">SDRG_03998</name>
</gene>
<dbReference type="VEuPathDB" id="FungiDB:SDRG_03998"/>
<dbReference type="InterPro" id="IPR032675">
    <property type="entry name" value="LRR_dom_sf"/>
</dbReference>
<evidence type="ECO:0008006" key="3">
    <source>
        <dbReference type="Google" id="ProtNLM"/>
    </source>
</evidence>
<keyword evidence="2" id="KW-1185">Reference proteome</keyword>
<sequence length="520" mass="55993">MVIVGSDGPPPPKRAKPTTSAGCLLTGALARHVMGYLRDATDVKRFLQVLPRLRDDAPLQSLLALLQRVHDPSIIWPIASLSDLYAPSASCASASSSSNLRASAGLDRLVQSALPLLRQLQVNAFIATPPLARYVPLMANTTISALLGDLRDFEATYGLWAPHITSLSVTDPTCETWPHLCRTLALCPRLQSLTYFVWRGSETYRHVKMDVSWFAAYMMTQSSLATVHLTGLPLTTEAAASVGDALLSSSTMTTLNVHEMPQLLCALGAATLSLSPQLTSLHITAVDYHAADNIASVALKLQTSRVRTLEVRTVALCNLTRAATALATAPMLQSLTLVNGVLGDLTPLRSLRHLHLSSMRLSRRAITAIAHLMATSECLVSVKLDNCYHDQHDDKTSPFLALTAAMPVFFGRAGQALAMSVHDVAVAAGLTSAMHKMSTSTTATLELHATALPMTALRDLVSAITCGTTLRLVVRTPASAEALLAHATRLQLRAAKKPMYEWHFGRPVPDIKYQVACSRC</sequence>
<accession>T0QYC2</accession>
<dbReference type="Proteomes" id="UP000030762">
    <property type="component" value="Unassembled WGS sequence"/>
</dbReference>
<evidence type="ECO:0000313" key="2">
    <source>
        <dbReference type="Proteomes" id="UP000030762"/>
    </source>
</evidence>